<dbReference type="NCBIfam" id="TIGR00078">
    <property type="entry name" value="nadC"/>
    <property type="match status" value="1"/>
</dbReference>
<sequence length="309" mass="33414">MDYCSSLHLTSIKSLCANWIADDIPSHFDIGGLVVGSRPAVAHLYMKQSGVLAGLPFFQETFNSLPGCVVTWSNQETNTPNPDTSKYVTQPAVEGEKYTYDGRPILLAVVKGPVNQILRGERTALCALSRCSGVATDSRTMVDFARSINWNGSVAGTRKTTPGFRVVEKYGLMVGGADTHRLDLSHMVMLKDNHIWACGGDITECVRRARSGCGFSSKIEVECRSVSEALTACEAGADVVMLDNMKGEQAREAARVVKGKYKGVVVEVSGGITMETMGEYTGDDVDVVSCGKLTQGYQCLDFSLKIQQD</sequence>
<dbReference type="SUPFAM" id="SSF51690">
    <property type="entry name" value="Nicotinate/Quinolinate PRTase C-terminal domain-like"/>
    <property type="match status" value="1"/>
</dbReference>
<evidence type="ECO:0000256" key="1">
    <source>
        <dbReference type="ARBA" id="ARBA00003237"/>
    </source>
</evidence>
<evidence type="ECO:0000313" key="16">
    <source>
        <dbReference type="Proteomes" id="UP001165065"/>
    </source>
</evidence>
<feature type="domain" description="Quinolinate phosphoribosyl transferase C-terminal" evidence="13">
    <location>
        <begin position="134"/>
        <end position="305"/>
    </location>
</feature>
<evidence type="ECO:0000259" key="13">
    <source>
        <dbReference type="Pfam" id="PF01729"/>
    </source>
</evidence>
<dbReference type="GO" id="GO:0004514">
    <property type="term" value="F:nicotinate-nucleotide diphosphorylase (carboxylating) activity"/>
    <property type="evidence" value="ECO:0007669"/>
    <property type="project" value="UniProtKB-EC"/>
</dbReference>
<dbReference type="InterPro" id="IPR027277">
    <property type="entry name" value="NadC/ModD"/>
</dbReference>
<evidence type="ECO:0000256" key="9">
    <source>
        <dbReference type="ARBA" id="ARBA00022679"/>
    </source>
</evidence>
<dbReference type="InterPro" id="IPR037128">
    <property type="entry name" value="Quinolinate_PRibosylTase_N_sf"/>
</dbReference>
<dbReference type="Proteomes" id="UP001165065">
    <property type="component" value="Unassembled WGS sequence"/>
</dbReference>
<keyword evidence="8 12" id="KW-0328">Glycosyltransferase</keyword>
<dbReference type="Pfam" id="PF01729">
    <property type="entry name" value="QRPTase_C"/>
    <property type="match status" value="1"/>
</dbReference>
<evidence type="ECO:0000256" key="12">
    <source>
        <dbReference type="PIRNR" id="PIRNR006250"/>
    </source>
</evidence>
<gene>
    <name evidence="15" type="ORF">TrCOL_g9338</name>
</gene>
<dbReference type="InterPro" id="IPR002638">
    <property type="entry name" value="Quinolinate_PRibosylTrfase_C"/>
</dbReference>
<dbReference type="PANTHER" id="PTHR32179">
    <property type="entry name" value="NICOTINATE-NUCLEOTIDE PYROPHOSPHORYLASE [CARBOXYLATING]"/>
    <property type="match status" value="1"/>
</dbReference>
<dbReference type="PANTHER" id="PTHR32179:SF3">
    <property type="entry name" value="NICOTINATE-NUCLEOTIDE PYROPHOSPHORYLASE [CARBOXYLATING]"/>
    <property type="match status" value="1"/>
</dbReference>
<dbReference type="OrthoDB" id="10067394at2759"/>
<dbReference type="PIRSF" id="PIRSF006250">
    <property type="entry name" value="NadC_ModD"/>
    <property type="match status" value="1"/>
</dbReference>
<evidence type="ECO:0000256" key="7">
    <source>
        <dbReference type="ARBA" id="ARBA00022642"/>
    </source>
</evidence>
<dbReference type="Gene3D" id="3.90.1170.20">
    <property type="entry name" value="Quinolinate phosphoribosyl transferase, N-terminal domain"/>
    <property type="match status" value="1"/>
</dbReference>
<dbReference type="EC" id="2.4.2.19" evidence="5 12"/>
<dbReference type="InterPro" id="IPR013785">
    <property type="entry name" value="Aldolase_TIM"/>
</dbReference>
<dbReference type="InterPro" id="IPR004393">
    <property type="entry name" value="NadC"/>
</dbReference>
<evidence type="ECO:0000256" key="2">
    <source>
        <dbReference type="ARBA" id="ARBA00004893"/>
    </source>
</evidence>
<evidence type="ECO:0000256" key="4">
    <source>
        <dbReference type="ARBA" id="ARBA00011218"/>
    </source>
</evidence>
<evidence type="ECO:0000259" key="14">
    <source>
        <dbReference type="Pfam" id="PF02749"/>
    </source>
</evidence>
<evidence type="ECO:0000256" key="6">
    <source>
        <dbReference type="ARBA" id="ARBA00020990"/>
    </source>
</evidence>
<dbReference type="GO" id="GO:0009435">
    <property type="term" value="P:NAD+ biosynthetic process"/>
    <property type="evidence" value="ECO:0007669"/>
    <property type="project" value="InterPro"/>
</dbReference>
<feature type="domain" description="Quinolinate phosphoribosyl transferase N-terminal" evidence="14">
    <location>
        <begin position="36"/>
        <end position="132"/>
    </location>
</feature>
<keyword evidence="16" id="KW-1185">Reference proteome</keyword>
<comment type="function">
    <text evidence="1 12">Involved in the catabolism of quinolinic acid (QA).</text>
</comment>
<comment type="caution">
    <text evidence="15">The sequence shown here is derived from an EMBL/GenBank/DDBJ whole genome shotgun (WGS) entry which is preliminary data.</text>
</comment>
<dbReference type="InterPro" id="IPR036068">
    <property type="entry name" value="Nicotinate_pribotase-like_C"/>
</dbReference>
<evidence type="ECO:0000256" key="3">
    <source>
        <dbReference type="ARBA" id="ARBA00009400"/>
    </source>
</evidence>
<keyword evidence="7 12" id="KW-0662">Pyridine nucleotide biosynthesis</keyword>
<evidence type="ECO:0000256" key="8">
    <source>
        <dbReference type="ARBA" id="ARBA00022676"/>
    </source>
</evidence>
<evidence type="ECO:0000256" key="10">
    <source>
        <dbReference type="ARBA" id="ARBA00033102"/>
    </source>
</evidence>
<comment type="similarity">
    <text evidence="3 12">Belongs to the NadC/ModD family.</text>
</comment>
<dbReference type="Gene3D" id="3.20.20.70">
    <property type="entry name" value="Aldolase class I"/>
    <property type="match status" value="1"/>
</dbReference>
<name>A0A9W7GFG6_9STRA</name>
<evidence type="ECO:0000256" key="11">
    <source>
        <dbReference type="ARBA" id="ARBA00047445"/>
    </source>
</evidence>
<proteinExistence type="inferred from homology"/>
<reference evidence="16" key="1">
    <citation type="journal article" date="2023" name="Commun. Biol.">
        <title>Genome analysis of Parmales, the sister group of diatoms, reveals the evolutionary specialization of diatoms from phago-mixotrophs to photoautotrophs.</title>
        <authorList>
            <person name="Ban H."/>
            <person name="Sato S."/>
            <person name="Yoshikawa S."/>
            <person name="Yamada K."/>
            <person name="Nakamura Y."/>
            <person name="Ichinomiya M."/>
            <person name="Sato N."/>
            <person name="Blanc-Mathieu R."/>
            <person name="Endo H."/>
            <person name="Kuwata A."/>
            <person name="Ogata H."/>
        </authorList>
    </citation>
    <scope>NUCLEOTIDE SEQUENCE [LARGE SCALE GENOMIC DNA]</scope>
</reference>
<dbReference type="GO" id="GO:0034213">
    <property type="term" value="P:quinolinate catabolic process"/>
    <property type="evidence" value="ECO:0007669"/>
    <property type="project" value="TreeGrafter"/>
</dbReference>
<comment type="catalytic activity">
    <reaction evidence="11 12">
        <text>nicotinate beta-D-ribonucleotide + CO2 + diphosphate = quinolinate + 5-phospho-alpha-D-ribose 1-diphosphate + 2 H(+)</text>
        <dbReference type="Rhea" id="RHEA:12733"/>
        <dbReference type="ChEBI" id="CHEBI:15378"/>
        <dbReference type="ChEBI" id="CHEBI:16526"/>
        <dbReference type="ChEBI" id="CHEBI:29959"/>
        <dbReference type="ChEBI" id="CHEBI:33019"/>
        <dbReference type="ChEBI" id="CHEBI:57502"/>
        <dbReference type="ChEBI" id="CHEBI:58017"/>
        <dbReference type="EC" id="2.4.2.19"/>
    </reaction>
</comment>
<dbReference type="AlphaFoldDB" id="A0A9W7GFG6"/>
<protein>
    <recommendedName>
        <fullName evidence="6 12">Nicotinate-nucleotide pyrophosphorylase [carboxylating]</fullName>
        <ecNumber evidence="5 12">2.4.2.19</ecNumber>
    </recommendedName>
    <alternativeName>
        <fullName evidence="10 12">Quinolinate phosphoribosyltransferase [decarboxylating]</fullName>
    </alternativeName>
</protein>
<comment type="subunit">
    <text evidence="4 12">Hexamer formed by 3 homodimers.</text>
</comment>
<comment type="pathway">
    <text evidence="2 12">Cofactor biosynthesis; NAD(+) biosynthesis; nicotinate D-ribonucleotide from quinolinate: step 1/1.</text>
</comment>
<dbReference type="SUPFAM" id="SSF54675">
    <property type="entry name" value="Nicotinate/Quinolinate PRTase N-terminal domain-like"/>
    <property type="match status" value="1"/>
</dbReference>
<dbReference type="InterPro" id="IPR022412">
    <property type="entry name" value="Quinolinate_PRibosylTrfase_N"/>
</dbReference>
<dbReference type="EMBL" id="BRYA01001530">
    <property type="protein sequence ID" value="GMI45031.1"/>
    <property type="molecule type" value="Genomic_DNA"/>
</dbReference>
<dbReference type="CDD" id="cd01572">
    <property type="entry name" value="QPRTase"/>
    <property type="match status" value="1"/>
</dbReference>
<evidence type="ECO:0000256" key="5">
    <source>
        <dbReference type="ARBA" id="ARBA00011944"/>
    </source>
</evidence>
<dbReference type="Pfam" id="PF02749">
    <property type="entry name" value="QRPTase_N"/>
    <property type="match status" value="1"/>
</dbReference>
<evidence type="ECO:0000313" key="15">
    <source>
        <dbReference type="EMBL" id="GMI45031.1"/>
    </source>
</evidence>
<dbReference type="GO" id="GO:0005737">
    <property type="term" value="C:cytoplasm"/>
    <property type="evidence" value="ECO:0007669"/>
    <property type="project" value="TreeGrafter"/>
</dbReference>
<keyword evidence="9 12" id="KW-0808">Transferase</keyword>
<organism evidence="15 16">
    <name type="scientific">Triparma columacea</name>
    <dbReference type="NCBI Taxonomy" id="722753"/>
    <lineage>
        <taxon>Eukaryota</taxon>
        <taxon>Sar</taxon>
        <taxon>Stramenopiles</taxon>
        <taxon>Ochrophyta</taxon>
        <taxon>Bolidophyceae</taxon>
        <taxon>Parmales</taxon>
        <taxon>Triparmaceae</taxon>
        <taxon>Triparma</taxon>
    </lineage>
</organism>
<accession>A0A9W7GFG6</accession>
<dbReference type="FunFam" id="3.20.20.70:FF:000090">
    <property type="entry name" value="Nicotinate-nucleotide pyrophosphorylase [carboxylating]"/>
    <property type="match status" value="1"/>
</dbReference>